<evidence type="ECO:0000256" key="4">
    <source>
        <dbReference type="ARBA" id="ARBA00016436"/>
    </source>
</evidence>
<comment type="similarity">
    <text evidence="13">Belongs to the LpxK family.</text>
</comment>
<evidence type="ECO:0000313" key="15">
    <source>
        <dbReference type="Proteomes" id="UP001595758"/>
    </source>
</evidence>
<evidence type="ECO:0000313" key="14">
    <source>
        <dbReference type="EMBL" id="MFC3908742.1"/>
    </source>
</evidence>
<dbReference type="CDD" id="cd01983">
    <property type="entry name" value="SIMIBI"/>
    <property type="match status" value="1"/>
</dbReference>
<dbReference type="RefSeq" id="WP_382342315.1">
    <property type="nucleotide sequence ID" value="NZ_JBHSAB010000011.1"/>
</dbReference>
<dbReference type="NCBIfam" id="TIGR00682">
    <property type="entry name" value="lpxK"/>
    <property type="match status" value="1"/>
</dbReference>
<dbReference type="HAMAP" id="MF_00409">
    <property type="entry name" value="LpxK"/>
    <property type="match status" value="1"/>
</dbReference>
<gene>
    <name evidence="13 14" type="primary">lpxK</name>
    <name evidence="14" type="ORF">ACFORL_06585</name>
</gene>
<evidence type="ECO:0000256" key="2">
    <source>
        <dbReference type="ARBA" id="ARBA00004870"/>
    </source>
</evidence>
<evidence type="ECO:0000256" key="3">
    <source>
        <dbReference type="ARBA" id="ARBA00012071"/>
    </source>
</evidence>
<keyword evidence="11 13" id="KW-0443">Lipid metabolism</keyword>
<dbReference type="PANTHER" id="PTHR42724">
    <property type="entry name" value="TETRAACYLDISACCHARIDE 4'-KINASE"/>
    <property type="match status" value="1"/>
</dbReference>
<keyword evidence="8 13" id="KW-0547">Nucleotide-binding</keyword>
<dbReference type="EMBL" id="JBHSAB010000011">
    <property type="protein sequence ID" value="MFC3908742.1"/>
    <property type="molecule type" value="Genomic_DNA"/>
</dbReference>
<evidence type="ECO:0000256" key="5">
    <source>
        <dbReference type="ARBA" id="ARBA00022516"/>
    </source>
</evidence>
<evidence type="ECO:0000256" key="12">
    <source>
        <dbReference type="ARBA" id="ARBA00029757"/>
    </source>
</evidence>
<keyword evidence="15" id="KW-1185">Reference proteome</keyword>
<evidence type="ECO:0000256" key="10">
    <source>
        <dbReference type="ARBA" id="ARBA00022840"/>
    </source>
</evidence>
<dbReference type="SUPFAM" id="SSF52540">
    <property type="entry name" value="P-loop containing nucleoside triphosphate hydrolases"/>
    <property type="match status" value="1"/>
</dbReference>
<dbReference type="Pfam" id="PF02606">
    <property type="entry name" value="LpxK"/>
    <property type="match status" value="1"/>
</dbReference>
<reference evidence="15" key="1">
    <citation type="journal article" date="2019" name="Int. J. Syst. Evol. Microbiol.">
        <title>The Global Catalogue of Microorganisms (GCM) 10K type strain sequencing project: providing services to taxonomists for standard genome sequencing and annotation.</title>
        <authorList>
            <consortium name="The Broad Institute Genomics Platform"/>
            <consortium name="The Broad Institute Genome Sequencing Center for Infectious Disease"/>
            <person name="Wu L."/>
            <person name="Ma J."/>
        </authorList>
    </citation>
    <scope>NUCLEOTIDE SEQUENCE [LARGE SCALE GENOMIC DNA]</scope>
    <source>
        <strain evidence="15">CCUG 59858</strain>
    </source>
</reference>
<comment type="catalytic activity">
    <reaction evidence="13">
        <text>a lipid A disaccharide + ATP = a lipid IVA + ADP + H(+)</text>
        <dbReference type="Rhea" id="RHEA:67840"/>
        <dbReference type="ChEBI" id="CHEBI:15378"/>
        <dbReference type="ChEBI" id="CHEBI:30616"/>
        <dbReference type="ChEBI" id="CHEBI:176343"/>
        <dbReference type="ChEBI" id="CHEBI:176425"/>
        <dbReference type="ChEBI" id="CHEBI:456216"/>
        <dbReference type="EC" id="2.7.1.130"/>
    </reaction>
</comment>
<keyword evidence="6 13" id="KW-0441">Lipid A biosynthesis</keyword>
<organism evidence="14 15">
    <name type="scientific">Legionella dresdenensis</name>
    <dbReference type="NCBI Taxonomy" id="450200"/>
    <lineage>
        <taxon>Bacteria</taxon>
        <taxon>Pseudomonadati</taxon>
        <taxon>Pseudomonadota</taxon>
        <taxon>Gammaproteobacteria</taxon>
        <taxon>Legionellales</taxon>
        <taxon>Legionellaceae</taxon>
        <taxon>Legionella</taxon>
    </lineage>
</organism>
<evidence type="ECO:0000256" key="7">
    <source>
        <dbReference type="ARBA" id="ARBA00022679"/>
    </source>
</evidence>
<evidence type="ECO:0000256" key="11">
    <source>
        <dbReference type="ARBA" id="ARBA00023098"/>
    </source>
</evidence>
<keyword evidence="10 13" id="KW-0067">ATP-binding</keyword>
<evidence type="ECO:0000256" key="8">
    <source>
        <dbReference type="ARBA" id="ARBA00022741"/>
    </source>
</evidence>
<dbReference type="InterPro" id="IPR027417">
    <property type="entry name" value="P-loop_NTPase"/>
</dbReference>
<evidence type="ECO:0000256" key="13">
    <source>
        <dbReference type="HAMAP-Rule" id="MF_00409"/>
    </source>
</evidence>
<protein>
    <recommendedName>
        <fullName evidence="4 13">Tetraacyldisaccharide 4'-kinase</fullName>
        <ecNumber evidence="3 13">2.7.1.130</ecNumber>
    </recommendedName>
    <alternativeName>
        <fullName evidence="12 13">Lipid A 4'-kinase</fullName>
    </alternativeName>
</protein>
<dbReference type="PANTHER" id="PTHR42724:SF1">
    <property type="entry name" value="TETRAACYLDISACCHARIDE 4'-KINASE, MITOCHONDRIAL-RELATED"/>
    <property type="match status" value="1"/>
</dbReference>
<comment type="caution">
    <text evidence="14">The sequence shown here is derived from an EMBL/GenBank/DDBJ whole genome shotgun (WGS) entry which is preliminary data.</text>
</comment>
<evidence type="ECO:0000256" key="1">
    <source>
        <dbReference type="ARBA" id="ARBA00002274"/>
    </source>
</evidence>
<keyword evidence="9 13" id="KW-0418">Kinase</keyword>
<name>A0ABV8CF77_9GAMM</name>
<comment type="pathway">
    <text evidence="2 13">Glycolipid biosynthesis; lipid IV(A) biosynthesis; lipid IV(A) from (3R)-3-hydroxytetradecanoyl-[acyl-carrier-protein] and UDP-N-acetyl-alpha-D-glucosamine: step 6/6.</text>
</comment>
<dbReference type="Proteomes" id="UP001595758">
    <property type="component" value="Unassembled WGS sequence"/>
</dbReference>
<dbReference type="GO" id="GO:0009029">
    <property type="term" value="F:lipid-A 4'-kinase activity"/>
    <property type="evidence" value="ECO:0007669"/>
    <property type="project" value="UniProtKB-EC"/>
</dbReference>
<dbReference type="InterPro" id="IPR003758">
    <property type="entry name" value="LpxK"/>
</dbReference>
<comment type="function">
    <text evidence="1 13">Transfers the gamma-phosphate of ATP to the 4'-position of a tetraacyldisaccharide 1-phosphate intermediate (termed DS-1-P) to form tetraacyldisaccharide 1,4'-bis-phosphate (lipid IVA).</text>
</comment>
<feature type="binding site" evidence="13">
    <location>
        <begin position="56"/>
        <end position="63"/>
    </location>
    <ligand>
        <name>ATP</name>
        <dbReference type="ChEBI" id="CHEBI:30616"/>
    </ligand>
</feature>
<sequence length="323" mass="35994">MQRAIQKLWYSQSNWRWLLWPFARVYQSIVGIRRVILEKYYQQHFPVPVIIVGNITVGGVGKTPLVIALVQALQRKGIRVGVVSRGYGSRVAHYPYLVKKEDDARKTGDEPLLIVQKTGCDLVIAPKRAVAVQYLLDNCQSQIIISDDGLQHYAMGRAIEIAVIDGQRGLGNQLCLPAGPLREHKARLRQVDFVVVNSGNWPDAYAMQLKPGPITQLKTGYTVNTDSLGGSIAAVAAIGHPQRFYATLNTLGVNFKPYSFADHHAFCPDDLAVAEQTVIMTEKDAVKCHSFAKSSWYCLPVEAELEPAFWQALWSHEQLKGLV</sequence>
<accession>A0ABV8CF77</accession>
<evidence type="ECO:0000256" key="6">
    <source>
        <dbReference type="ARBA" id="ARBA00022556"/>
    </source>
</evidence>
<proteinExistence type="inferred from homology"/>
<keyword evidence="5 13" id="KW-0444">Lipid biosynthesis</keyword>
<keyword evidence="7 13" id="KW-0808">Transferase</keyword>
<evidence type="ECO:0000256" key="9">
    <source>
        <dbReference type="ARBA" id="ARBA00022777"/>
    </source>
</evidence>
<dbReference type="EC" id="2.7.1.130" evidence="3 13"/>